<proteinExistence type="predicted"/>
<comment type="caution">
    <text evidence="1">The sequence shown here is derived from an EMBL/GenBank/DDBJ whole genome shotgun (WGS) entry which is preliminary data.</text>
</comment>
<dbReference type="RefSeq" id="WP_149267353.1">
    <property type="nucleotide sequence ID" value="NZ_VFJB01000009.1"/>
</dbReference>
<reference evidence="1 2" key="1">
    <citation type="submission" date="2019-06" db="EMBL/GenBank/DDBJ databases">
        <title>Genomic insights into carbon and energy metabolism of Deferribacter autotrophicus revealed new metabolic traits in the phylum Deferribacteres.</title>
        <authorList>
            <person name="Slobodkin A.I."/>
            <person name="Slobodkina G.B."/>
            <person name="Allioux M."/>
            <person name="Alain K."/>
            <person name="Jebbar M."/>
            <person name="Shadrin V."/>
            <person name="Kublanov I.V."/>
            <person name="Toshchakov S.V."/>
            <person name="Bonch-Osmolovskaya E.A."/>
        </authorList>
    </citation>
    <scope>NUCLEOTIDE SEQUENCE [LARGE SCALE GENOMIC DNA]</scope>
    <source>
        <strain evidence="1 2">SL50</strain>
    </source>
</reference>
<sequence>MEKPVKLANATVYKDNSEIVGIADAELPKVEFDAEALKGLGVAGEIEMPNPASIKPMACKLKFNTVTPAFASLTAPTAHTISILGSMQWHNPDDKTARYVQVRAFIIGWPKSSSSGKGEQGKTMDAEIEFSVQVYKLEIDGTVYYEIDPENFKLMIDGTDYLADVRANLGK</sequence>
<dbReference type="Pfam" id="PF04985">
    <property type="entry name" value="Phage_tube"/>
    <property type="match status" value="1"/>
</dbReference>
<protein>
    <recommendedName>
        <fullName evidence="3">Phage major tail tube protein</fullName>
    </recommendedName>
</protein>
<dbReference type="InterPro" id="IPR006498">
    <property type="entry name" value="Tail_tube"/>
</dbReference>
<name>A0A5A8F086_9BACT</name>
<dbReference type="EMBL" id="VFJB01000009">
    <property type="protein sequence ID" value="KAA0257212.1"/>
    <property type="molecule type" value="Genomic_DNA"/>
</dbReference>
<keyword evidence="2" id="KW-1185">Reference proteome</keyword>
<evidence type="ECO:0008006" key="3">
    <source>
        <dbReference type="Google" id="ProtNLM"/>
    </source>
</evidence>
<dbReference type="OrthoDB" id="9814992at2"/>
<gene>
    <name evidence="1" type="ORF">FHQ18_11650</name>
</gene>
<dbReference type="Proteomes" id="UP000322876">
    <property type="component" value="Unassembled WGS sequence"/>
</dbReference>
<dbReference type="AlphaFoldDB" id="A0A5A8F086"/>
<organism evidence="1 2">
    <name type="scientific">Deferribacter autotrophicus</name>
    <dbReference type="NCBI Taxonomy" id="500465"/>
    <lineage>
        <taxon>Bacteria</taxon>
        <taxon>Pseudomonadati</taxon>
        <taxon>Deferribacterota</taxon>
        <taxon>Deferribacteres</taxon>
        <taxon>Deferribacterales</taxon>
        <taxon>Deferribacteraceae</taxon>
        <taxon>Deferribacter</taxon>
    </lineage>
</organism>
<evidence type="ECO:0000313" key="1">
    <source>
        <dbReference type="EMBL" id="KAA0257212.1"/>
    </source>
</evidence>
<evidence type="ECO:0000313" key="2">
    <source>
        <dbReference type="Proteomes" id="UP000322876"/>
    </source>
</evidence>
<accession>A0A5A8F086</accession>